<organism evidence="1 2">
    <name type="scientific">Cajanus cajan</name>
    <name type="common">Pigeon pea</name>
    <name type="synonym">Cajanus indicus</name>
    <dbReference type="NCBI Taxonomy" id="3821"/>
    <lineage>
        <taxon>Eukaryota</taxon>
        <taxon>Viridiplantae</taxon>
        <taxon>Streptophyta</taxon>
        <taxon>Embryophyta</taxon>
        <taxon>Tracheophyta</taxon>
        <taxon>Spermatophyta</taxon>
        <taxon>Magnoliopsida</taxon>
        <taxon>eudicotyledons</taxon>
        <taxon>Gunneridae</taxon>
        <taxon>Pentapetalae</taxon>
        <taxon>rosids</taxon>
        <taxon>fabids</taxon>
        <taxon>Fabales</taxon>
        <taxon>Fabaceae</taxon>
        <taxon>Papilionoideae</taxon>
        <taxon>50 kb inversion clade</taxon>
        <taxon>NPAAA clade</taxon>
        <taxon>indigoferoid/millettioid clade</taxon>
        <taxon>Phaseoleae</taxon>
        <taxon>Cajanus</taxon>
    </lineage>
</organism>
<name>A0A151RHK9_CAJCA</name>
<evidence type="ECO:0000313" key="1">
    <source>
        <dbReference type="EMBL" id="KYP42037.1"/>
    </source>
</evidence>
<sequence>MIWDRYSDEQGDYSTKIKDSVGKACRCVCDGDAFAFASKSFYGLGSKSLPL</sequence>
<dbReference type="STRING" id="3821.A0A151RHK9"/>
<dbReference type="AlphaFoldDB" id="A0A151RHK9"/>
<accession>A0A151RHK9</accession>
<proteinExistence type="predicted"/>
<keyword evidence="2" id="KW-1185">Reference proteome</keyword>
<dbReference type="Gramene" id="C.cajan_32013.t">
    <property type="protein sequence ID" value="C.cajan_32013.t.cds1"/>
    <property type="gene ID" value="C.cajan_32013"/>
</dbReference>
<dbReference type="Proteomes" id="UP000075243">
    <property type="component" value="Unassembled WGS sequence"/>
</dbReference>
<evidence type="ECO:0000313" key="2">
    <source>
        <dbReference type="Proteomes" id="UP000075243"/>
    </source>
</evidence>
<reference evidence="1" key="1">
    <citation type="journal article" date="2012" name="Nat. Biotechnol.">
        <title>Draft genome sequence of pigeonpea (Cajanus cajan), an orphan legume crop of resource-poor farmers.</title>
        <authorList>
            <person name="Varshney R.K."/>
            <person name="Chen W."/>
            <person name="Li Y."/>
            <person name="Bharti A.K."/>
            <person name="Saxena R.K."/>
            <person name="Schlueter J.A."/>
            <person name="Donoghue M.T."/>
            <person name="Azam S."/>
            <person name="Fan G."/>
            <person name="Whaley A.M."/>
            <person name="Farmer A.D."/>
            <person name="Sheridan J."/>
            <person name="Iwata A."/>
            <person name="Tuteja R."/>
            <person name="Penmetsa R.V."/>
            <person name="Wu W."/>
            <person name="Upadhyaya H.D."/>
            <person name="Yang S.P."/>
            <person name="Shah T."/>
            <person name="Saxena K.B."/>
            <person name="Michael T."/>
            <person name="McCombie W.R."/>
            <person name="Yang B."/>
            <person name="Zhang G."/>
            <person name="Yang H."/>
            <person name="Wang J."/>
            <person name="Spillane C."/>
            <person name="Cook D.R."/>
            <person name="May G.D."/>
            <person name="Xu X."/>
            <person name="Jackson S.A."/>
        </authorList>
    </citation>
    <scope>NUCLEOTIDE SEQUENCE [LARGE SCALE GENOMIC DNA]</scope>
</reference>
<dbReference type="EMBL" id="KQ483739">
    <property type="protein sequence ID" value="KYP42037.1"/>
    <property type="molecule type" value="Genomic_DNA"/>
</dbReference>
<gene>
    <name evidence="1" type="ORF">KK1_036600</name>
</gene>
<protein>
    <submittedName>
        <fullName evidence="1">Uncharacterized protein</fullName>
    </submittedName>
</protein>